<dbReference type="SUPFAM" id="SSF53335">
    <property type="entry name" value="S-adenosyl-L-methionine-dependent methyltransferases"/>
    <property type="match status" value="1"/>
</dbReference>
<dbReference type="GO" id="GO:0016301">
    <property type="term" value="F:kinase activity"/>
    <property type="evidence" value="ECO:0007669"/>
    <property type="project" value="UniProtKB-KW"/>
</dbReference>
<protein>
    <submittedName>
        <fullName evidence="1">Histidine kinase</fullName>
    </submittedName>
</protein>
<keyword evidence="1" id="KW-0808">Transferase</keyword>
<dbReference type="RefSeq" id="WP_105912448.1">
    <property type="nucleotide sequence ID" value="NZ_NXGH01000033.1"/>
</dbReference>
<dbReference type="InterPro" id="IPR019410">
    <property type="entry name" value="Methyltransf_16"/>
</dbReference>
<comment type="caution">
    <text evidence="1">The sequence shown here is derived from an EMBL/GenBank/DDBJ whole genome shotgun (WGS) entry which is preliminary data.</text>
</comment>
<name>A0A2S9SN66_9BACT</name>
<keyword evidence="1" id="KW-0418">Kinase</keyword>
<dbReference type="InterPro" id="IPR029063">
    <property type="entry name" value="SAM-dependent_MTases_sf"/>
</dbReference>
<evidence type="ECO:0000313" key="2">
    <source>
        <dbReference type="Proteomes" id="UP000238649"/>
    </source>
</evidence>
<dbReference type="OrthoDB" id="264333at2"/>
<dbReference type="Gene3D" id="3.40.50.150">
    <property type="entry name" value="Vaccinia Virus protein VP39"/>
    <property type="match status" value="1"/>
</dbReference>
<dbReference type="CDD" id="cd02440">
    <property type="entry name" value="AdoMet_MTases"/>
    <property type="match status" value="1"/>
</dbReference>
<gene>
    <name evidence="1" type="ORF">CJ671_09395</name>
</gene>
<evidence type="ECO:0000313" key="1">
    <source>
        <dbReference type="EMBL" id="PRM88027.1"/>
    </source>
</evidence>
<dbReference type="AlphaFoldDB" id="A0A2S9SN66"/>
<organism evidence="1 2">
    <name type="scientific">Aliarcobacter cryaerophilus</name>
    <dbReference type="NCBI Taxonomy" id="28198"/>
    <lineage>
        <taxon>Bacteria</taxon>
        <taxon>Pseudomonadati</taxon>
        <taxon>Campylobacterota</taxon>
        <taxon>Epsilonproteobacteria</taxon>
        <taxon>Campylobacterales</taxon>
        <taxon>Arcobacteraceae</taxon>
        <taxon>Aliarcobacter</taxon>
    </lineage>
</organism>
<dbReference type="EMBL" id="NXGH01000033">
    <property type="protein sequence ID" value="PRM88027.1"/>
    <property type="molecule type" value="Genomic_DNA"/>
</dbReference>
<dbReference type="PANTHER" id="PTHR14614">
    <property type="entry name" value="HEPATOCELLULAR CARCINOMA-ASSOCIATED ANTIGEN"/>
    <property type="match status" value="1"/>
</dbReference>
<accession>A0A2S9SN66</accession>
<dbReference type="Pfam" id="PF10294">
    <property type="entry name" value="Methyltransf_16"/>
    <property type="match status" value="1"/>
</dbReference>
<dbReference type="Proteomes" id="UP000238649">
    <property type="component" value="Unassembled WGS sequence"/>
</dbReference>
<reference evidence="1 2" key="1">
    <citation type="submission" date="2017-09" db="EMBL/GenBank/DDBJ databases">
        <title>Reassesment of A. cryaerophilus.</title>
        <authorList>
            <person name="Perez-Cataluna A."/>
            <person name="Collado L."/>
            <person name="Salgado O."/>
            <person name="Lefinanco V."/>
            <person name="Figueras M.J."/>
        </authorList>
    </citation>
    <scope>NUCLEOTIDE SEQUENCE [LARGE SCALE GENOMIC DNA]</scope>
    <source>
        <strain evidence="1 2">LMG 9871</strain>
    </source>
</reference>
<proteinExistence type="predicted"/>
<sequence length="218" mass="25157">MKPLRYKYQTIEVGDNDIHLRTLKDRQQFSDQDNKAENIGISSATWSLFGVVWPSSEVLANFIFDYDFKNKRILEVGCGIGLSSLILNRLNADITATDYHPEAEKFLDINTELNKDDEIPFVRTCWSNEYQDELGKFDLIIGSDLLYERDHVVLLSNFINAHSNDKAKVILANPNRGYQAKFTKQMESFGFVCSFIEPQNTDFLQEPYKGKIFKYSRG</sequence>